<protein>
    <recommendedName>
        <fullName evidence="4">Ferric oxidoreductase domain-containing protein</fullName>
    </recommendedName>
</protein>
<sequence length="155" mass="17708">MKIGGSRYMQEIPANISLGLTMGTIAAALFFIANLYVFFHLINQLVSPKKHWKWLDKMRNRWHYVHYLGNAAAFIAALVHGVLMLQYASVFHGVLIAVMAWMVFAGFTMRFTKASLKFKKTLRIFHAKWYMFVIVLVLLIIAHIASLGSFPYPLG</sequence>
<keyword evidence="1" id="KW-0472">Membrane</keyword>
<dbReference type="EMBL" id="CP000879">
    <property type="protein sequence ID" value="ABX31594.1"/>
    <property type="molecule type" value="Genomic_DNA"/>
</dbReference>
<evidence type="ECO:0000313" key="2">
    <source>
        <dbReference type="EMBL" id="ABX31594.1"/>
    </source>
</evidence>
<keyword evidence="3" id="KW-1185">Reference proteome</keyword>
<reference evidence="2" key="1">
    <citation type="submission" date="2007-11" db="EMBL/GenBank/DDBJ databases">
        <title>Complete sequence of Petroga mobilis SJ95.</title>
        <authorList>
            <consortium name="US DOE Joint Genome Institute"/>
            <person name="Copeland A."/>
            <person name="Lucas S."/>
            <person name="Lapidus A."/>
            <person name="Barry K."/>
            <person name="Glavina del Rio T."/>
            <person name="Dalin E."/>
            <person name="Tice H."/>
            <person name="Pitluck S."/>
            <person name="Meincke L."/>
            <person name="Brettin T."/>
            <person name="Bruce D."/>
            <person name="Detter J.C."/>
            <person name="Han C."/>
            <person name="Kuske C.R."/>
            <person name="Schmutz J."/>
            <person name="Larimer F."/>
            <person name="Land M."/>
            <person name="Hauser L."/>
            <person name="Kyrpides N."/>
            <person name="Mikhailova N."/>
            <person name="Noll K."/>
            <person name="Richardson P."/>
        </authorList>
    </citation>
    <scope>NUCLEOTIDE SEQUENCE [LARGE SCALE GENOMIC DNA]</scope>
    <source>
        <strain evidence="2">SJ95</strain>
    </source>
</reference>
<feature type="transmembrane region" description="Helical" evidence="1">
    <location>
        <begin position="129"/>
        <end position="152"/>
    </location>
</feature>
<gene>
    <name evidence="2" type="ordered locus">Pmob_0871</name>
</gene>
<feature type="transmembrane region" description="Helical" evidence="1">
    <location>
        <begin position="64"/>
        <end position="83"/>
    </location>
</feature>
<accession>A9BJK1</accession>
<keyword evidence="1" id="KW-0812">Transmembrane</keyword>
<dbReference type="AlphaFoldDB" id="A9BJK1"/>
<dbReference type="KEGG" id="pmo:Pmob_0871"/>
<evidence type="ECO:0008006" key="4">
    <source>
        <dbReference type="Google" id="ProtNLM"/>
    </source>
</evidence>
<proteinExistence type="predicted"/>
<organism evidence="2 3">
    <name type="scientific">Petrotoga mobilis (strain DSM 10674 / SJ95)</name>
    <dbReference type="NCBI Taxonomy" id="403833"/>
    <lineage>
        <taxon>Bacteria</taxon>
        <taxon>Thermotogati</taxon>
        <taxon>Thermotogota</taxon>
        <taxon>Thermotogae</taxon>
        <taxon>Petrotogales</taxon>
        <taxon>Petrotogaceae</taxon>
        <taxon>Petrotoga</taxon>
    </lineage>
</organism>
<dbReference type="Proteomes" id="UP000000789">
    <property type="component" value="Chromosome"/>
</dbReference>
<evidence type="ECO:0000313" key="3">
    <source>
        <dbReference type="Proteomes" id="UP000000789"/>
    </source>
</evidence>
<keyword evidence="1" id="KW-1133">Transmembrane helix</keyword>
<feature type="transmembrane region" description="Helical" evidence="1">
    <location>
        <begin position="20"/>
        <end position="43"/>
    </location>
</feature>
<dbReference type="eggNOG" id="ENOG5033ZIS">
    <property type="taxonomic scope" value="Bacteria"/>
</dbReference>
<evidence type="ECO:0000256" key="1">
    <source>
        <dbReference type="SAM" id="Phobius"/>
    </source>
</evidence>
<dbReference type="HOGENOM" id="CLU_1693837_0_0_0"/>
<feature type="transmembrane region" description="Helical" evidence="1">
    <location>
        <begin position="89"/>
        <end position="108"/>
    </location>
</feature>
<name>A9BJK1_PETMO</name>